<protein>
    <recommendedName>
        <fullName evidence="4">DUF4956 domain-containing protein</fullName>
    </recommendedName>
</protein>
<dbReference type="EMBL" id="LCNT01000006">
    <property type="protein sequence ID" value="KKU60873.1"/>
    <property type="molecule type" value="Genomic_DNA"/>
</dbReference>
<feature type="transmembrane region" description="Helical" evidence="1">
    <location>
        <begin position="14"/>
        <end position="37"/>
    </location>
</feature>
<comment type="caution">
    <text evidence="2">The sequence shown here is derived from an EMBL/GenBank/DDBJ whole genome shotgun (WGS) entry which is preliminary data.</text>
</comment>
<name>A0A0G1U3E5_9BACT</name>
<feature type="transmembrane region" description="Helical" evidence="1">
    <location>
        <begin position="94"/>
        <end position="111"/>
    </location>
</feature>
<organism evidence="2 3">
    <name type="scientific">Candidatus Beckwithbacteria bacterium GW2011_GWB1_47_15</name>
    <dbReference type="NCBI Taxonomy" id="1618371"/>
    <lineage>
        <taxon>Bacteria</taxon>
        <taxon>Candidatus Beckwithiibacteriota</taxon>
    </lineage>
</organism>
<evidence type="ECO:0000256" key="1">
    <source>
        <dbReference type="SAM" id="Phobius"/>
    </source>
</evidence>
<dbReference type="InterPro" id="IPR032531">
    <property type="entry name" value="DUF4956"/>
</dbReference>
<sequence length="226" mass="24929">MNQFFTLTGASLDYPLPVIVFNILFGLLLGVAVALVYQRTHKGLSYSASFTFTLALLTAAGSILMMIVGNSLARAFSLFGAFSIIRFRTAVKDARDIAFVFIALITGMAVGTNNYTIAVVSTLFISLAVVLMTRYRFGSITASDHLLTFHYPEHSSTDKILKLFTRHLKNHQLLNLTSFKQAKTVELAYNITLKPETDPKTLMQNLKAIKGVDSIRLVSLENNPVS</sequence>
<gene>
    <name evidence="2" type="ORF">UX85_C0006G0007</name>
</gene>
<reference evidence="2 3" key="1">
    <citation type="journal article" date="2015" name="Nature">
        <title>rRNA introns, odd ribosomes, and small enigmatic genomes across a large radiation of phyla.</title>
        <authorList>
            <person name="Brown C.T."/>
            <person name="Hug L.A."/>
            <person name="Thomas B.C."/>
            <person name="Sharon I."/>
            <person name="Castelle C.J."/>
            <person name="Singh A."/>
            <person name="Wilkins M.J."/>
            <person name="Williams K.H."/>
            <person name="Banfield J.F."/>
        </authorList>
    </citation>
    <scope>NUCLEOTIDE SEQUENCE [LARGE SCALE GENOMIC DNA]</scope>
</reference>
<feature type="transmembrane region" description="Helical" evidence="1">
    <location>
        <begin position="44"/>
        <end position="65"/>
    </location>
</feature>
<accession>A0A0G1U3E5</accession>
<proteinExistence type="predicted"/>
<dbReference type="AlphaFoldDB" id="A0A0G1U3E5"/>
<keyword evidence="1" id="KW-0472">Membrane</keyword>
<dbReference type="Proteomes" id="UP000033860">
    <property type="component" value="Unassembled WGS sequence"/>
</dbReference>
<keyword evidence="1" id="KW-1133">Transmembrane helix</keyword>
<evidence type="ECO:0008006" key="4">
    <source>
        <dbReference type="Google" id="ProtNLM"/>
    </source>
</evidence>
<evidence type="ECO:0000313" key="3">
    <source>
        <dbReference type="Proteomes" id="UP000033860"/>
    </source>
</evidence>
<evidence type="ECO:0000313" key="2">
    <source>
        <dbReference type="EMBL" id="KKU60873.1"/>
    </source>
</evidence>
<keyword evidence="1" id="KW-0812">Transmembrane</keyword>
<dbReference type="Pfam" id="PF16316">
    <property type="entry name" value="DUF4956"/>
    <property type="match status" value="1"/>
</dbReference>